<dbReference type="InterPro" id="IPR005491">
    <property type="entry name" value="ENT_dom"/>
</dbReference>
<dbReference type="Proteomes" id="UP000279271">
    <property type="component" value="Unassembled WGS sequence"/>
</dbReference>
<evidence type="ECO:0000313" key="7">
    <source>
        <dbReference type="Proteomes" id="UP000279271"/>
    </source>
</evidence>
<dbReference type="Gene3D" id="1.10.1240.40">
    <property type="entry name" value="ENT domain"/>
    <property type="match status" value="1"/>
</dbReference>
<evidence type="ECO:0000256" key="3">
    <source>
        <dbReference type="SAM" id="MobiDB-lite"/>
    </source>
</evidence>
<feature type="transmembrane region" description="Helical" evidence="4">
    <location>
        <begin position="400"/>
        <end position="426"/>
    </location>
</feature>
<dbReference type="PROSITE" id="PS51138">
    <property type="entry name" value="ENT"/>
    <property type="match status" value="1"/>
</dbReference>
<gene>
    <name evidence="6" type="ORF">APUTEX25_005690</name>
</gene>
<evidence type="ECO:0000259" key="5">
    <source>
        <dbReference type="PROSITE" id="PS51138"/>
    </source>
</evidence>
<proteinExistence type="predicted"/>
<protein>
    <recommendedName>
        <fullName evidence="5">ENT domain-containing protein</fullName>
    </recommendedName>
</protein>
<feature type="region of interest" description="Disordered" evidence="3">
    <location>
        <begin position="187"/>
        <end position="207"/>
    </location>
</feature>
<reference evidence="7" key="1">
    <citation type="journal article" date="2018" name="Algal Res.">
        <title>Characterization of plant carbon substrate utilization by Auxenochlorella protothecoides.</title>
        <authorList>
            <person name="Vogler B.W."/>
            <person name="Starkenburg S.R."/>
            <person name="Sudasinghe N."/>
            <person name="Schambach J.Y."/>
            <person name="Rollin J.A."/>
            <person name="Pattathil S."/>
            <person name="Barry A.N."/>
        </authorList>
    </citation>
    <scope>NUCLEOTIDE SEQUENCE [LARGE SCALE GENOMIC DNA]</scope>
    <source>
        <strain evidence="7">UTEX 25</strain>
    </source>
</reference>
<dbReference type="InterPro" id="IPR036142">
    <property type="entry name" value="ENT_dom-like_sf"/>
</dbReference>
<feature type="non-terminal residue" evidence="6">
    <location>
        <position position="1"/>
    </location>
</feature>
<evidence type="ECO:0000256" key="4">
    <source>
        <dbReference type="SAM" id="Phobius"/>
    </source>
</evidence>
<dbReference type="Pfam" id="PF03735">
    <property type="entry name" value="ENT"/>
    <property type="match status" value="1"/>
</dbReference>
<dbReference type="PANTHER" id="PTHR34935:SF3">
    <property type="entry name" value="PROTEIN TIC110, CHLOROPLASTIC"/>
    <property type="match status" value="1"/>
</dbReference>
<keyword evidence="4" id="KW-0812">Transmembrane</keyword>
<dbReference type="PANTHER" id="PTHR34935">
    <property type="entry name" value="PROTEIN TIC110, CHLOROPLASTIC"/>
    <property type="match status" value="1"/>
</dbReference>
<keyword evidence="2" id="KW-0539">Nucleus</keyword>
<comment type="subcellular location">
    <subcellularLocation>
        <location evidence="1">Nucleus</location>
    </subcellularLocation>
</comment>
<feature type="domain" description="ENT" evidence="5">
    <location>
        <begin position="15"/>
        <end position="101"/>
    </location>
</feature>
<name>A0A3M7KZ23_AUXPR</name>
<feature type="compositionally biased region" description="Basic and acidic residues" evidence="3">
    <location>
        <begin position="1022"/>
        <end position="1049"/>
    </location>
</feature>
<dbReference type="SUPFAM" id="SSF158639">
    <property type="entry name" value="ENT-like"/>
    <property type="match status" value="1"/>
</dbReference>
<keyword evidence="4" id="KW-0472">Membrane</keyword>
<dbReference type="InterPro" id="IPR031610">
    <property type="entry name" value="TIC110"/>
</dbReference>
<keyword evidence="4" id="KW-1133">Transmembrane helix</keyword>
<evidence type="ECO:0000256" key="1">
    <source>
        <dbReference type="ARBA" id="ARBA00004123"/>
    </source>
</evidence>
<evidence type="ECO:0000256" key="2">
    <source>
        <dbReference type="ARBA" id="ARBA00023242"/>
    </source>
</evidence>
<organism evidence="6 7">
    <name type="scientific">Auxenochlorella protothecoides</name>
    <name type="common">Green microalga</name>
    <name type="synonym">Chlorella protothecoides</name>
    <dbReference type="NCBI Taxonomy" id="3075"/>
    <lineage>
        <taxon>Eukaryota</taxon>
        <taxon>Viridiplantae</taxon>
        <taxon>Chlorophyta</taxon>
        <taxon>core chlorophytes</taxon>
        <taxon>Trebouxiophyceae</taxon>
        <taxon>Chlorellales</taxon>
        <taxon>Chlorellaceae</taxon>
        <taxon>Auxenochlorella</taxon>
    </lineage>
</organism>
<sequence length="1406" mass="150730">ALTFVVVVPGMSQTPPELLRELEIEGYTAVMRAIYAGTYDWEKEEILTKLRSILSIDNNQHADVLVSVKEEMQAIRAGGGHVARAKPLTGKVPYVATGVGRYWPSETPPWVEGYVYEYDAGARGCRAWRLLGCFSERAACQVDKLPSAEYVLGEFVDVKTMPGSRRVAERPSEAPVPGPAAALAASAAVASDRQPSKKRRTAPGPLPTAAPFDPLWLDARLQVAGEDELQSLYSLLDRKEIELAAELGLLEQGSAEDEDRAARAALEAQFQALCERETGLMAELAALTAVEENVAPVAQHALGLCRGYIISIYLHPPAKMVAGLQAMASRPLAPGRVMVPTKALSFRPARLGAQAPMPVIIRSASHVTRRPRIAICRADAAVGENPFTQPRPVQGLPATLFGLPVAGVYALGAALAAALGFGGWSLAARLLPESLRSVGRLVAAAIGAALAAAVTSRLLTLRRSAAVAQLHNLLVSLPRASDLTRDQVAALEAQAGAPLAAIDPEAVKSLYGTFIEATIPAGDAPLRGDEHTRISAFKQTLGLDDEAAGPVHVDVGRRILRGRLEAGSRREDAFQKLIYVSYLVFAERSYLTPWARAFGLTDAQVYVARRDNARALFQAALAARGGVLVPTQEALTSLREVKESVRLADEEAEGVVREAARATLQGFFDRALSVVKRRARQRDLAEAVAELRGAVEFNRALARLAGAPGVVPGVGPTSVAGSEWAAAEGRGRDLRDLFRTFVEEGLARDGAYGAAETRDAADLRSALGLGPKEAAGVEEEVKERVYRRRLREEVTSGRLDAAPSPAAVLGDLVERVGFDPGAAAALHAGLYRQKLAALLEKRALSDADAGELDRLQRLLCVPAADRDALHAELAGGIYSQTLDKALAAGAEGFGLRERGAVREARRDLRLDLSVARRLLAAAGRRHLLQFITNARKTKSRVDGAKELKRMVLFSSVVLAPLVDDLRSPEERTAAREAEERERRVQEMVAKMQRDKAEEARRQAVAAGGEKTAEEGVVDVEAAEVKTPGDEPEKAADAGKEEAVAAEKAEPVAAEATESTADGAPSSLKKAQAAADSRKAGEKVGDQIVYAQKDITLADDLDLRDRLDVYRNFLLYCMTGDVSSGPMGVTMVIERDESEFARLAQLGDVLGLTQVEVATVHSDLAEQAFKSQVQQVMGEGALTPDRLAGLEAVRQRMGLPKETADKVLKGFQNQKLIAGMQAAKAQGQLTLPFLLELKEAGVDVASLTSADLRLQLYRQEAIARLTDGTGEFATDRIVEELPAALGIEVGKARKLVQELARDRRRTTLVQAVSFLRQKKYDDTVKALNNLLAVEKAAPSDAPLSWSPAEELADLYSLYVSKESAEEKRAGVQVCLGLADGDAAGLRAVVEAGNFKLGQETESEAAFF</sequence>
<feature type="compositionally biased region" description="Basic and acidic residues" evidence="3">
    <location>
        <begin position="988"/>
        <end position="1001"/>
    </location>
</feature>
<accession>A0A3M7KZ23</accession>
<feature type="transmembrane region" description="Helical" evidence="4">
    <location>
        <begin position="438"/>
        <end position="459"/>
    </location>
</feature>
<dbReference type="GO" id="GO:0045037">
    <property type="term" value="P:protein import into chloroplast stroma"/>
    <property type="evidence" value="ECO:0007669"/>
    <property type="project" value="TreeGrafter"/>
</dbReference>
<dbReference type="Pfam" id="PF16940">
    <property type="entry name" value="Tic110"/>
    <property type="match status" value="1"/>
</dbReference>
<dbReference type="GO" id="GO:0061927">
    <property type="term" value="C:TOC-TIC supercomplex I"/>
    <property type="evidence" value="ECO:0007669"/>
    <property type="project" value="TreeGrafter"/>
</dbReference>
<feature type="region of interest" description="Disordered" evidence="3">
    <location>
        <begin position="988"/>
        <end position="1076"/>
    </location>
</feature>
<dbReference type="SMART" id="SM01191">
    <property type="entry name" value="ENT"/>
    <property type="match status" value="1"/>
</dbReference>
<dbReference type="EMBL" id="QOKY01000171">
    <property type="protein sequence ID" value="RMZ55064.1"/>
    <property type="molecule type" value="Genomic_DNA"/>
</dbReference>
<comment type="caution">
    <text evidence="6">The sequence shown here is derived from an EMBL/GenBank/DDBJ whole genome shotgun (WGS) entry which is preliminary data.</text>
</comment>
<dbReference type="GO" id="GO:0005634">
    <property type="term" value="C:nucleus"/>
    <property type="evidence" value="ECO:0007669"/>
    <property type="project" value="UniProtKB-SubCell"/>
</dbReference>
<evidence type="ECO:0000313" key="6">
    <source>
        <dbReference type="EMBL" id="RMZ55064.1"/>
    </source>
</evidence>